<evidence type="ECO:0000256" key="5">
    <source>
        <dbReference type="ARBA" id="ARBA00022771"/>
    </source>
</evidence>
<evidence type="ECO:0000259" key="11">
    <source>
        <dbReference type="PROSITE" id="PS50089"/>
    </source>
</evidence>
<dbReference type="SMART" id="SM00184">
    <property type="entry name" value="RING"/>
    <property type="match status" value="1"/>
</dbReference>
<dbReference type="Proteomes" id="UP001331761">
    <property type="component" value="Unassembled WGS sequence"/>
</dbReference>
<dbReference type="InterPro" id="IPR001357">
    <property type="entry name" value="BRCT_dom"/>
</dbReference>
<feature type="domain" description="BRCT" evidence="12">
    <location>
        <begin position="416"/>
        <end position="516"/>
    </location>
</feature>
<feature type="domain" description="BRCT" evidence="12">
    <location>
        <begin position="337"/>
        <end position="399"/>
    </location>
</feature>
<feature type="region of interest" description="Disordered" evidence="10">
    <location>
        <begin position="229"/>
        <end position="275"/>
    </location>
</feature>
<dbReference type="Gene3D" id="3.30.40.10">
    <property type="entry name" value="Zinc/RING finger domain, C3HC4 (zinc finger)"/>
    <property type="match status" value="1"/>
</dbReference>
<feature type="domain" description="RING-type" evidence="11">
    <location>
        <begin position="26"/>
        <end position="66"/>
    </location>
</feature>
<dbReference type="SUPFAM" id="SSF52113">
    <property type="entry name" value="BRCT domain"/>
    <property type="match status" value="2"/>
</dbReference>
<keyword evidence="6" id="KW-0862">Zinc</keyword>
<evidence type="ECO:0000256" key="2">
    <source>
        <dbReference type="ARBA" id="ARBA00022723"/>
    </source>
</evidence>
<dbReference type="SUPFAM" id="SSF57850">
    <property type="entry name" value="RING/U-box"/>
    <property type="match status" value="1"/>
</dbReference>
<dbReference type="PROSITE" id="PS50172">
    <property type="entry name" value="BRCT"/>
    <property type="match status" value="2"/>
</dbReference>
<keyword evidence="5 9" id="KW-0863">Zinc-finger</keyword>
<organism evidence="13 14">
    <name type="scientific">Trichostrongylus colubriformis</name>
    <name type="common">Black scour worm</name>
    <dbReference type="NCBI Taxonomy" id="6319"/>
    <lineage>
        <taxon>Eukaryota</taxon>
        <taxon>Metazoa</taxon>
        <taxon>Ecdysozoa</taxon>
        <taxon>Nematoda</taxon>
        <taxon>Chromadorea</taxon>
        <taxon>Rhabditida</taxon>
        <taxon>Rhabditina</taxon>
        <taxon>Rhabditomorpha</taxon>
        <taxon>Strongyloidea</taxon>
        <taxon>Trichostrongylidae</taxon>
        <taxon>Trichostrongylus</taxon>
    </lineage>
</organism>
<accession>A0AAN8INQ8</accession>
<evidence type="ECO:0000313" key="13">
    <source>
        <dbReference type="EMBL" id="KAK5977598.1"/>
    </source>
</evidence>
<dbReference type="EMBL" id="WIXE01010398">
    <property type="protein sequence ID" value="KAK5977598.1"/>
    <property type="molecule type" value="Genomic_DNA"/>
</dbReference>
<keyword evidence="4" id="KW-0227">DNA damage</keyword>
<keyword evidence="7" id="KW-0234">DNA repair</keyword>
<evidence type="ECO:0000256" key="8">
    <source>
        <dbReference type="ARBA" id="ARBA00023242"/>
    </source>
</evidence>
<evidence type="ECO:0000256" key="3">
    <source>
        <dbReference type="ARBA" id="ARBA00022737"/>
    </source>
</evidence>
<keyword evidence="3" id="KW-0677">Repeat</keyword>
<comment type="caution">
    <text evidence="13">The sequence shown here is derived from an EMBL/GenBank/DDBJ whole genome shotgun (WGS) entry which is preliminary data.</text>
</comment>
<name>A0AAN8INQ8_TRICO</name>
<dbReference type="InterPro" id="IPR013083">
    <property type="entry name" value="Znf_RING/FYVE/PHD"/>
</dbReference>
<dbReference type="Pfam" id="PF13445">
    <property type="entry name" value="zf-RING_UBOX"/>
    <property type="match status" value="1"/>
</dbReference>
<reference evidence="13 14" key="1">
    <citation type="submission" date="2019-10" db="EMBL/GenBank/DDBJ databases">
        <title>Assembly and Annotation for the nematode Trichostrongylus colubriformis.</title>
        <authorList>
            <person name="Martin J."/>
        </authorList>
    </citation>
    <scope>NUCLEOTIDE SEQUENCE [LARGE SCALE GENOMIC DNA]</scope>
    <source>
        <strain evidence="13">G859</strain>
        <tissue evidence="13">Whole worm</tissue>
    </source>
</reference>
<evidence type="ECO:0000256" key="4">
    <source>
        <dbReference type="ARBA" id="ARBA00022763"/>
    </source>
</evidence>
<dbReference type="InterPro" id="IPR017907">
    <property type="entry name" value="Znf_RING_CS"/>
</dbReference>
<gene>
    <name evidence="13" type="ORF">GCK32_005837</name>
</gene>
<dbReference type="Pfam" id="PF16589">
    <property type="entry name" value="BRCT_2"/>
    <property type="match status" value="1"/>
</dbReference>
<evidence type="ECO:0000259" key="12">
    <source>
        <dbReference type="PROSITE" id="PS50172"/>
    </source>
</evidence>
<dbReference type="InterPro" id="IPR031099">
    <property type="entry name" value="BRCA1-associated"/>
</dbReference>
<keyword evidence="14" id="KW-1185">Reference proteome</keyword>
<evidence type="ECO:0000256" key="9">
    <source>
        <dbReference type="PROSITE-ProRule" id="PRU00175"/>
    </source>
</evidence>
<evidence type="ECO:0000256" key="1">
    <source>
        <dbReference type="ARBA" id="ARBA00004123"/>
    </source>
</evidence>
<protein>
    <recommendedName>
        <fullName evidence="15">RING-type E3 ubiquitin transferase BRCA1</fullName>
    </recommendedName>
</protein>
<keyword evidence="8" id="KW-0539">Nucleus</keyword>
<proteinExistence type="predicted"/>
<feature type="compositionally biased region" description="Low complexity" evidence="10">
    <location>
        <begin position="252"/>
        <end position="263"/>
    </location>
</feature>
<dbReference type="PROSITE" id="PS50089">
    <property type="entry name" value="ZF_RING_2"/>
    <property type="match status" value="1"/>
</dbReference>
<dbReference type="GO" id="GO:0000724">
    <property type="term" value="P:double-strand break repair via homologous recombination"/>
    <property type="evidence" value="ECO:0007669"/>
    <property type="project" value="TreeGrafter"/>
</dbReference>
<evidence type="ECO:0000256" key="6">
    <source>
        <dbReference type="ARBA" id="ARBA00022833"/>
    </source>
</evidence>
<feature type="compositionally biased region" description="Basic and acidic residues" evidence="10">
    <location>
        <begin position="232"/>
        <end position="243"/>
    </location>
</feature>
<evidence type="ECO:0000256" key="7">
    <source>
        <dbReference type="ARBA" id="ARBA00023204"/>
    </source>
</evidence>
<dbReference type="InterPro" id="IPR001841">
    <property type="entry name" value="Znf_RING"/>
</dbReference>
<evidence type="ECO:0000313" key="14">
    <source>
        <dbReference type="Proteomes" id="UP001331761"/>
    </source>
</evidence>
<evidence type="ECO:0000256" key="10">
    <source>
        <dbReference type="SAM" id="MobiDB-lite"/>
    </source>
</evidence>
<dbReference type="PANTHER" id="PTHR13763:SF0">
    <property type="entry name" value="BREAST CANCER TYPE 1 SUSCEPTIBILITY PROTEIN"/>
    <property type="match status" value="1"/>
</dbReference>
<dbReference type="InterPro" id="IPR027370">
    <property type="entry name" value="Znf-RING_euk"/>
</dbReference>
<dbReference type="GO" id="GO:0045944">
    <property type="term" value="P:positive regulation of transcription by RNA polymerase II"/>
    <property type="evidence" value="ECO:0007669"/>
    <property type="project" value="TreeGrafter"/>
</dbReference>
<evidence type="ECO:0008006" key="15">
    <source>
        <dbReference type="Google" id="ProtNLM"/>
    </source>
</evidence>
<comment type="subcellular location">
    <subcellularLocation>
        <location evidence="1">Nucleus</location>
    </subcellularLocation>
</comment>
<dbReference type="PROSITE" id="PS00518">
    <property type="entry name" value="ZF_RING_1"/>
    <property type="match status" value="1"/>
</dbReference>
<dbReference type="GO" id="GO:0070531">
    <property type="term" value="C:BRCA1-A complex"/>
    <property type="evidence" value="ECO:0007669"/>
    <property type="project" value="TreeGrafter"/>
</dbReference>
<dbReference type="GO" id="GO:0031436">
    <property type="term" value="C:BRCA1-BARD1 complex"/>
    <property type="evidence" value="ECO:0007669"/>
    <property type="project" value="TreeGrafter"/>
</dbReference>
<feature type="region of interest" description="Disordered" evidence="10">
    <location>
        <begin position="186"/>
        <end position="211"/>
    </location>
</feature>
<dbReference type="GO" id="GO:0004842">
    <property type="term" value="F:ubiquitin-protein transferase activity"/>
    <property type="evidence" value="ECO:0007669"/>
    <property type="project" value="TreeGrafter"/>
</dbReference>
<dbReference type="AlphaFoldDB" id="A0AAN8INQ8"/>
<keyword evidence="2" id="KW-0479">Metal-binding</keyword>
<sequence length="520" mass="58608">MSVQSLYEYALKINNVMAKIQSELKCGICRSTFSNPVSATCGHVFCKDCLDVVFQRRRVVECPLCRQSINKRSCTPSEQHQSMVQGYLQLGRNFLRDSQEQTLSIPKDVAFMDSQVPTDPKGSDTYFRERNPDHSTQCTSDLNALFMLMPELKDLLIENVPALCEILKIQPATSVPTFDVAKSAEDVGEGCSSPTISLDDFASDDDELNATQPPSLIKAEAVADAELVADPNENKGKSNEETGRPNSTCTRSSSDVVPQSSPSNDANDANDVDGEGMDITLQVPFDSVPCELDCYSSLEIDTDSADQKPMVISVSRMKCFEDEKIVSDFIKMFPQVRYEEEVTSLSTHLVMMNSHERLCRQRSLRYVFAVARKCELLDRSWLEESIKLQQLLPTTQYVLACETPDEESGWIRARQTTQPLFDQMSFFLPKTFSHSQMLSHEKLKELITLCGGTCCDKPWELSKCKNAYTIFMSHSTEWDVARRYEASMDGVPVVVADWVLDSIAEFRVKPIEPYKIRQKH</sequence>
<dbReference type="PANTHER" id="PTHR13763">
    <property type="entry name" value="BREAST CANCER TYPE 1 SUSCEPTIBILITY PROTEIN BRCA1"/>
    <property type="match status" value="1"/>
</dbReference>
<dbReference type="GO" id="GO:0008270">
    <property type="term" value="F:zinc ion binding"/>
    <property type="evidence" value="ECO:0007669"/>
    <property type="project" value="UniProtKB-KW"/>
</dbReference>
<dbReference type="InterPro" id="IPR036420">
    <property type="entry name" value="BRCT_dom_sf"/>
</dbReference>
<dbReference type="Gene3D" id="3.40.50.10190">
    <property type="entry name" value="BRCT domain"/>
    <property type="match status" value="2"/>
</dbReference>